<name>A0A1H3J1U5_9FIRM</name>
<dbReference type="RefSeq" id="WP_093310418.1">
    <property type="nucleotide sequence ID" value="NZ_FNPV01000001.1"/>
</dbReference>
<organism evidence="2 3">
    <name type="scientific">Tindallia californiensis</name>
    <dbReference type="NCBI Taxonomy" id="159292"/>
    <lineage>
        <taxon>Bacteria</taxon>
        <taxon>Bacillati</taxon>
        <taxon>Bacillota</taxon>
        <taxon>Clostridia</taxon>
        <taxon>Peptostreptococcales</taxon>
        <taxon>Tindalliaceae</taxon>
        <taxon>Tindallia</taxon>
    </lineage>
</organism>
<dbReference type="Proteomes" id="UP000199230">
    <property type="component" value="Unassembled WGS sequence"/>
</dbReference>
<gene>
    <name evidence="2" type="ORF">SAMN05192546_101384</name>
</gene>
<accession>A0A1H3J1U5</accession>
<dbReference type="STRING" id="159292.SAMN05192546_101384"/>
<dbReference type="AlphaFoldDB" id="A0A1H3J1U5"/>
<dbReference type="OrthoDB" id="7061730at2"/>
<evidence type="ECO:0000313" key="3">
    <source>
        <dbReference type="Proteomes" id="UP000199230"/>
    </source>
</evidence>
<proteinExistence type="predicted"/>
<reference evidence="2 3" key="1">
    <citation type="submission" date="2016-10" db="EMBL/GenBank/DDBJ databases">
        <authorList>
            <person name="de Groot N.N."/>
        </authorList>
    </citation>
    <scope>NUCLEOTIDE SEQUENCE [LARGE SCALE GENOMIC DNA]</scope>
    <source>
        <strain evidence="2 3">APO</strain>
    </source>
</reference>
<dbReference type="EMBL" id="FNPV01000001">
    <property type="protein sequence ID" value="SDY33892.1"/>
    <property type="molecule type" value="Genomic_DNA"/>
</dbReference>
<evidence type="ECO:0000259" key="1">
    <source>
        <dbReference type="Pfam" id="PF12986"/>
    </source>
</evidence>
<protein>
    <recommendedName>
        <fullName evidence="1">DUF3870 domain-containing protein</fullName>
    </recommendedName>
</protein>
<dbReference type="InterPro" id="IPR024617">
    <property type="entry name" value="DUF3870"/>
</dbReference>
<keyword evidence="3" id="KW-1185">Reference proteome</keyword>
<feature type="domain" description="DUF3870" evidence="1">
    <location>
        <begin position="14"/>
        <end position="105"/>
    </location>
</feature>
<sequence length="118" mass="13354">MKKQVVKLKEKEIFISGYAKPPENTTASQLYKIIAVGLRVERKTGIIVEADSSMITDVSKSFVKNALEGKNLVQIEEIEEMFHDNYYGSAKKALITAIKNCHLRYCAVLDNQMEPEDD</sequence>
<evidence type="ECO:0000313" key="2">
    <source>
        <dbReference type="EMBL" id="SDY33892.1"/>
    </source>
</evidence>
<dbReference type="Pfam" id="PF12986">
    <property type="entry name" value="DUF3870"/>
    <property type="match status" value="1"/>
</dbReference>